<dbReference type="InterPro" id="IPR023076">
    <property type="entry name" value="HMG_CoA_Rdtase_CS"/>
</dbReference>
<dbReference type="GO" id="GO:0004420">
    <property type="term" value="F:hydroxymethylglutaryl-CoA reductase (NADPH) activity"/>
    <property type="evidence" value="ECO:0007669"/>
    <property type="project" value="UniProtKB-EC"/>
</dbReference>
<dbReference type="InterPro" id="IPR002202">
    <property type="entry name" value="HMG_CoA_Rdtase"/>
</dbReference>
<evidence type="ECO:0000259" key="5">
    <source>
        <dbReference type="Pfam" id="PF25653"/>
    </source>
</evidence>
<dbReference type="PRINTS" id="PR00071">
    <property type="entry name" value="HMGCOARDTASE"/>
</dbReference>
<reference evidence="6 7" key="1">
    <citation type="submission" date="2018-08" db="EMBL/GenBank/DDBJ databases">
        <title>Wenzhouxiangella salilacus sp. nov., a novel bacterium isolated from a saline lake in Xinjiang Province, China.</title>
        <authorList>
            <person name="Han S."/>
        </authorList>
    </citation>
    <scope>NUCLEOTIDE SEQUENCE [LARGE SCALE GENOMIC DNA]</scope>
    <source>
        <strain evidence="6 7">XDB06</strain>
    </source>
</reference>
<dbReference type="SUPFAM" id="SSF56542">
    <property type="entry name" value="Substrate-binding domain of HMG-CoA reductase"/>
    <property type="match status" value="1"/>
</dbReference>
<organism evidence="6 7">
    <name type="scientific">Wenzhouxiangella sediminis</name>
    <dbReference type="NCBI Taxonomy" id="1792836"/>
    <lineage>
        <taxon>Bacteria</taxon>
        <taxon>Pseudomonadati</taxon>
        <taxon>Pseudomonadota</taxon>
        <taxon>Gammaproteobacteria</taxon>
        <taxon>Chromatiales</taxon>
        <taxon>Wenzhouxiangellaceae</taxon>
        <taxon>Wenzhouxiangella</taxon>
    </lineage>
</organism>
<dbReference type="Pfam" id="PF00368">
    <property type="entry name" value="HMG-CoA_red"/>
    <property type="match status" value="1"/>
</dbReference>
<name>A0A3E1K7L0_9GAMM</name>
<evidence type="ECO:0000256" key="1">
    <source>
        <dbReference type="ARBA" id="ARBA00007661"/>
    </source>
</evidence>
<keyword evidence="7" id="KW-1185">Reference proteome</keyword>
<evidence type="ECO:0000256" key="3">
    <source>
        <dbReference type="ARBA" id="ARBA00022857"/>
    </source>
</evidence>
<keyword evidence="4" id="KW-0560">Oxidoreductase</keyword>
<sequence length="521" mass="56790">MRFVPKALLKRLYNRASLRNTEAGVVFSIKNRLSPARLEAVEQVRIDGEVIAPERILMSVDGRPGAPLPELLSGDGLDFPLGTLLVLELAIDRLAEGEHEIELAFRASPFGKLSVKVSDRLQSGERAPDTIPRDPEDDYGEAIIRARQDFVKQRTGADIEHITRYAFDPKITRGNIEHFTGAAQIPLGVAGPLLVHGEHAQGEFYVPLATTEGTLVASYNRGMRVIRESGGVKSTVVGDNMQRAPVFGFEDAAAARRFADWLKERTETLREVCSESDRFVSLKYVDYYLASRFCYTRFNFITGDAAGMNMVGKATFAASNWILQNYTGDEVKEFYLESNFATDKKASQINAMRTRGKRVTAECTVKRDVLRDVMDADTEQLYTHSKIANIGSMLSGANNNGCHAANAITAIFIATGQDVANVAESSAGILYTELTEEKDLYISITLPSLIVGTIGGGTGLATQSESLAIMNCQGPGKVMQFAEIIAGTVLAGEISLGAAISSLDWVSSHDQYGRNDPTRQG</sequence>
<dbReference type="Gene3D" id="3.90.770.10">
    <property type="entry name" value="3-hydroxy-3-methylglutaryl-coenzyme A Reductase, Chain A, domain 2"/>
    <property type="match status" value="1"/>
</dbReference>
<dbReference type="EC" id="1.1.1.34" evidence="2"/>
<evidence type="ECO:0000256" key="4">
    <source>
        <dbReference type="ARBA" id="ARBA00023002"/>
    </source>
</evidence>
<accession>A0A3E1K7L0</accession>
<dbReference type="AlphaFoldDB" id="A0A3E1K7L0"/>
<dbReference type="Proteomes" id="UP000260351">
    <property type="component" value="Unassembled WGS sequence"/>
</dbReference>
<dbReference type="PROSITE" id="PS00318">
    <property type="entry name" value="HMG_COA_REDUCTASE_2"/>
    <property type="match status" value="1"/>
</dbReference>
<dbReference type="PROSITE" id="PS50065">
    <property type="entry name" value="HMG_COA_REDUCTASE_4"/>
    <property type="match status" value="1"/>
</dbReference>
<dbReference type="EMBL" id="QUZK01000041">
    <property type="protein sequence ID" value="RFF29973.1"/>
    <property type="molecule type" value="Genomic_DNA"/>
</dbReference>
<comment type="similarity">
    <text evidence="1">Belongs to the HMG-CoA reductase family.</text>
</comment>
<dbReference type="GO" id="GO:0015936">
    <property type="term" value="P:coenzyme A metabolic process"/>
    <property type="evidence" value="ECO:0007669"/>
    <property type="project" value="InterPro"/>
</dbReference>
<dbReference type="PANTHER" id="PTHR10572">
    <property type="entry name" value="3-HYDROXY-3-METHYLGLUTARYL-COENZYME A REDUCTASE"/>
    <property type="match status" value="1"/>
</dbReference>
<proteinExistence type="inferred from homology"/>
<dbReference type="OrthoDB" id="9794902at2"/>
<dbReference type="InterPro" id="IPR023074">
    <property type="entry name" value="HMG_CoA_Rdtase_cat_sf"/>
</dbReference>
<evidence type="ECO:0000256" key="2">
    <source>
        <dbReference type="ARBA" id="ARBA00012999"/>
    </source>
</evidence>
<evidence type="ECO:0000313" key="6">
    <source>
        <dbReference type="EMBL" id="RFF29973.1"/>
    </source>
</evidence>
<dbReference type="InterPro" id="IPR009029">
    <property type="entry name" value="HMG_CoA_Rdtase_sub-bd_dom_sf"/>
</dbReference>
<dbReference type="Gene3D" id="3.30.70.420">
    <property type="entry name" value="Hydroxymethylglutaryl-CoA reductase, class I/II, NAD/NADP-binding domain"/>
    <property type="match status" value="1"/>
</dbReference>
<dbReference type="Pfam" id="PF25653">
    <property type="entry name" value="HMG-CoA_red_N"/>
    <property type="match status" value="1"/>
</dbReference>
<dbReference type="GO" id="GO:0008299">
    <property type="term" value="P:isoprenoid biosynthetic process"/>
    <property type="evidence" value="ECO:0007669"/>
    <property type="project" value="InterPro"/>
</dbReference>
<feature type="domain" description="Hydroxymethylglutaryl-CoA reductase-like" evidence="5">
    <location>
        <begin position="8"/>
        <end position="121"/>
    </location>
</feature>
<dbReference type="PANTHER" id="PTHR10572:SF24">
    <property type="entry name" value="3-HYDROXY-3-METHYLGLUTARYL-COENZYME A REDUCTASE"/>
    <property type="match status" value="1"/>
</dbReference>
<dbReference type="InterPro" id="IPR057868">
    <property type="entry name" value="HMG-CoA"/>
</dbReference>
<protein>
    <recommendedName>
        <fullName evidence="2">hydroxymethylglutaryl-CoA reductase (NADPH)</fullName>
        <ecNumber evidence="2">1.1.1.34</ecNumber>
    </recommendedName>
</protein>
<dbReference type="InterPro" id="IPR009023">
    <property type="entry name" value="HMG_CoA_Rdtase_NAD(P)-bd_sf"/>
</dbReference>
<comment type="caution">
    <text evidence="6">The sequence shown here is derived from an EMBL/GenBank/DDBJ whole genome shotgun (WGS) entry which is preliminary data.</text>
</comment>
<dbReference type="SUPFAM" id="SSF55035">
    <property type="entry name" value="NAD-binding domain of HMG-CoA reductase"/>
    <property type="match status" value="1"/>
</dbReference>
<dbReference type="CDD" id="cd00643">
    <property type="entry name" value="HMG-CoA_reductase_classI"/>
    <property type="match status" value="1"/>
</dbReference>
<keyword evidence="3" id="KW-0521">NADP</keyword>
<dbReference type="InterPro" id="IPR004554">
    <property type="entry name" value="HMG_CoA_Rdtase_eu_arc"/>
</dbReference>
<evidence type="ECO:0000313" key="7">
    <source>
        <dbReference type="Proteomes" id="UP000260351"/>
    </source>
</evidence>
<gene>
    <name evidence="6" type="ORF">DZC52_10175</name>
</gene>